<accession>A0A368K296</accession>
<evidence type="ECO:0000313" key="1">
    <source>
        <dbReference type="EMBL" id="RCS23526.1"/>
    </source>
</evidence>
<proteinExistence type="predicted"/>
<name>A0A368K296_9HYPH</name>
<comment type="caution">
    <text evidence="1">The sequence shown here is derived from an EMBL/GenBank/DDBJ whole genome shotgun (WGS) entry which is preliminary data.</text>
</comment>
<organism evidence="1 2">
    <name type="scientific">Phyllobacterium salinisoli</name>
    <dbReference type="NCBI Taxonomy" id="1899321"/>
    <lineage>
        <taxon>Bacteria</taxon>
        <taxon>Pseudomonadati</taxon>
        <taxon>Pseudomonadota</taxon>
        <taxon>Alphaproteobacteria</taxon>
        <taxon>Hyphomicrobiales</taxon>
        <taxon>Phyllobacteriaceae</taxon>
        <taxon>Phyllobacterium</taxon>
    </lineage>
</organism>
<evidence type="ECO:0000313" key="2">
    <source>
        <dbReference type="Proteomes" id="UP000253420"/>
    </source>
</evidence>
<sequence length="72" mass="7674">MNVSVRLAPLCPAGHLPRRGGDWLTLLSQPIVKRVRLAPRVYEGVISPLAGEMAGKPEGGAVPLRDITHAPN</sequence>
<reference evidence="1 2" key="1">
    <citation type="submission" date="2018-07" db="EMBL/GenBank/DDBJ databases">
        <title>The draft genome of Phyllobacterium salinisoli.</title>
        <authorList>
            <person name="Liu L."/>
            <person name="Li L."/>
            <person name="Zhang X."/>
            <person name="Liang L."/>
        </authorList>
    </citation>
    <scope>NUCLEOTIDE SEQUENCE [LARGE SCALE GENOMIC DNA]</scope>
    <source>
        <strain evidence="1 2">LLAN61</strain>
    </source>
</reference>
<dbReference type="AlphaFoldDB" id="A0A368K296"/>
<keyword evidence="2" id="KW-1185">Reference proteome</keyword>
<dbReference type="EMBL" id="QOZG01000005">
    <property type="protein sequence ID" value="RCS23526.1"/>
    <property type="molecule type" value="Genomic_DNA"/>
</dbReference>
<protein>
    <submittedName>
        <fullName evidence="1">Lytic murein transglycosylase</fullName>
    </submittedName>
</protein>
<dbReference type="Proteomes" id="UP000253420">
    <property type="component" value="Unassembled WGS sequence"/>
</dbReference>
<gene>
    <name evidence="1" type="ORF">DUT91_12985</name>
</gene>